<feature type="transmembrane region" description="Helical" evidence="7">
    <location>
        <begin position="191"/>
        <end position="211"/>
    </location>
</feature>
<comment type="caution">
    <text evidence="9">The sequence shown here is derived from an EMBL/GenBank/DDBJ whole genome shotgun (WGS) entry which is preliminary data.</text>
</comment>
<dbReference type="InterPro" id="IPR052337">
    <property type="entry name" value="SAT4-like"/>
</dbReference>
<dbReference type="PANTHER" id="PTHR33048">
    <property type="entry name" value="PTH11-LIKE INTEGRAL MEMBRANE PROTEIN (AFU_ORTHOLOGUE AFUA_5G11245)"/>
    <property type="match status" value="1"/>
</dbReference>
<reference evidence="9 10" key="1">
    <citation type="journal article" date="2023" name="IMA Fungus">
        <title>Comparative genomic study of the Penicillium genus elucidates a diverse pangenome and 15 lateral gene transfer events.</title>
        <authorList>
            <person name="Petersen C."/>
            <person name="Sorensen T."/>
            <person name="Nielsen M.R."/>
            <person name="Sondergaard T.E."/>
            <person name="Sorensen J.L."/>
            <person name="Fitzpatrick D.A."/>
            <person name="Frisvad J.C."/>
            <person name="Nielsen K.L."/>
        </authorList>
    </citation>
    <scope>NUCLEOTIDE SEQUENCE [LARGE SCALE GENOMIC DNA]</scope>
    <source>
        <strain evidence="9 10">IBT 35679</strain>
    </source>
</reference>
<dbReference type="AlphaFoldDB" id="A0AAD6GEC5"/>
<name>A0AAD6GEC5_9EURO</name>
<feature type="non-terminal residue" evidence="9">
    <location>
        <position position="1"/>
    </location>
</feature>
<dbReference type="EMBL" id="JAQIZZ010000006">
    <property type="protein sequence ID" value="KAJ5537536.1"/>
    <property type="molecule type" value="Genomic_DNA"/>
</dbReference>
<dbReference type="InterPro" id="IPR049326">
    <property type="entry name" value="Rhodopsin_dom_fungi"/>
</dbReference>
<feature type="domain" description="Rhodopsin" evidence="8">
    <location>
        <begin position="5"/>
        <end position="216"/>
    </location>
</feature>
<evidence type="ECO:0000256" key="4">
    <source>
        <dbReference type="ARBA" id="ARBA00023136"/>
    </source>
</evidence>
<feature type="region of interest" description="Disordered" evidence="6">
    <location>
        <begin position="237"/>
        <end position="259"/>
    </location>
</feature>
<keyword evidence="3 7" id="KW-1133">Transmembrane helix</keyword>
<evidence type="ECO:0000313" key="9">
    <source>
        <dbReference type="EMBL" id="KAJ5537536.1"/>
    </source>
</evidence>
<protein>
    <recommendedName>
        <fullName evidence="8">Rhodopsin domain-containing protein</fullName>
    </recommendedName>
</protein>
<gene>
    <name evidence="9" type="ORF">N7494_007015</name>
</gene>
<keyword evidence="4 7" id="KW-0472">Membrane</keyword>
<evidence type="ECO:0000256" key="3">
    <source>
        <dbReference type="ARBA" id="ARBA00022989"/>
    </source>
</evidence>
<feature type="transmembrane region" description="Helical" evidence="7">
    <location>
        <begin position="119"/>
        <end position="143"/>
    </location>
</feature>
<evidence type="ECO:0000259" key="8">
    <source>
        <dbReference type="Pfam" id="PF20684"/>
    </source>
</evidence>
<feature type="transmembrane region" description="Helical" evidence="7">
    <location>
        <begin position="70"/>
        <end position="91"/>
    </location>
</feature>
<organism evidence="9 10">
    <name type="scientific">Penicillium frequentans</name>
    <dbReference type="NCBI Taxonomy" id="3151616"/>
    <lineage>
        <taxon>Eukaryota</taxon>
        <taxon>Fungi</taxon>
        <taxon>Dikarya</taxon>
        <taxon>Ascomycota</taxon>
        <taxon>Pezizomycotina</taxon>
        <taxon>Eurotiomycetes</taxon>
        <taxon>Eurotiomycetidae</taxon>
        <taxon>Eurotiales</taxon>
        <taxon>Aspergillaceae</taxon>
        <taxon>Penicillium</taxon>
    </lineage>
</organism>
<evidence type="ECO:0000256" key="2">
    <source>
        <dbReference type="ARBA" id="ARBA00022692"/>
    </source>
</evidence>
<dbReference type="PANTHER" id="PTHR33048:SF47">
    <property type="entry name" value="INTEGRAL MEMBRANE PROTEIN-RELATED"/>
    <property type="match status" value="1"/>
</dbReference>
<evidence type="ECO:0000313" key="10">
    <source>
        <dbReference type="Proteomes" id="UP001220324"/>
    </source>
</evidence>
<comment type="subcellular location">
    <subcellularLocation>
        <location evidence="1">Membrane</location>
        <topology evidence="1">Multi-pass membrane protein</topology>
    </subcellularLocation>
</comment>
<sequence length="275" mass="31011">AIHGIGIGQSIWVLPRDERRRIALVNPCNFGTLEVIYADWVLQKCWPPAQVFIKVSIVLFLRRLLDCLEYFKQLATAVIVLVILWGTTAIIGNTFQCWPVQYYWIKHISGHCMKGQDTFFLVIGSLSVLGDVLILCLPLPIVWKLHTPIRQKIEITLLFSIGCLVCVFSIFRLVALRHFQTEDLTADSAMTLIWTILELDIAIICGSLLLMKPLFQLWMGNARSKISRFSRAKSKSTEVSMVEESHHGSGPSQTGVRSPSLFVEDQVQGADQLDV</sequence>
<evidence type="ECO:0000256" key="1">
    <source>
        <dbReference type="ARBA" id="ARBA00004141"/>
    </source>
</evidence>
<evidence type="ECO:0000256" key="7">
    <source>
        <dbReference type="SAM" id="Phobius"/>
    </source>
</evidence>
<feature type="transmembrane region" description="Helical" evidence="7">
    <location>
        <begin position="155"/>
        <end position="179"/>
    </location>
</feature>
<comment type="similarity">
    <text evidence="5">Belongs to the SAT4 family.</text>
</comment>
<keyword evidence="2 7" id="KW-0812">Transmembrane</keyword>
<dbReference type="Proteomes" id="UP001220324">
    <property type="component" value="Unassembled WGS sequence"/>
</dbReference>
<evidence type="ECO:0000256" key="6">
    <source>
        <dbReference type="SAM" id="MobiDB-lite"/>
    </source>
</evidence>
<accession>A0AAD6GEC5</accession>
<keyword evidence="10" id="KW-1185">Reference proteome</keyword>
<proteinExistence type="inferred from homology"/>
<dbReference type="Pfam" id="PF20684">
    <property type="entry name" value="Fung_rhodopsin"/>
    <property type="match status" value="1"/>
</dbReference>
<dbReference type="GO" id="GO:0016020">
    <property type="term" value="C:membrane"/>
    <property type="evidence" value="ECO:0007669"/>
    <property type="project" value="UniProtKB-SubCell"/>
</dbReference>
<evidence type="ECO:0000256" key="5">
    <source>
        <dbReference type="ARBA" id="ARBA00038359"/>
    </source>
</evidence>